<name>V8P139_OPHHA</name>
<dbReference type="PROSITE" id="PS50106">
    <property type="entry name" value="PDZ"/>
    <property type="match status" value="1"/>
</dbReference>
<dbReference type="Pfam" id="PF00595">
    <property type="entry name" value="PDZ"/>
    <property type="match status" value="1"/>
</dbReference>
<keyword evidence="5" id="KW-1185">Reference proteome</keyword>
<dbReference type="GO" id="GO:0005737">
    <property type="term" value="C:cytoplasm"/>
    <property type="evidence" value="ECO:0007669"/>
    <property type="project" value="InterPro"/>
</dbReference>
<dbReference type="Gene3D" id="2.30.42.10">
    <property type="match status" value="1"/>
</dbReference>
<gene>
    <name evidence="4" type="primary">Cnksr2</name>
    <name evidence="4" type="ORF">L345_06677</name>
</gene>
<dbReference type="FunFam" id="2.30.42.10:FF:000060">
    <property type="entry name" value="Connector enhancer of kinase suppressor of Ras 2"/>
    <property type="match status" value="1"/>
</dbReference>
<dbReference type="SMART" id="SM00228">
    <property type="entry name" value="PDZ"/>
    <property type="match status" value="1"/>
</dbReference>
<dbReference type="OrthoDB" id="74412at2759"/>
<evidence type="ECO:0000313" key="5">
    <source>
        <dbReference type="Proteomes" id="UP000018936"/>
    </source>
</evidence>
<protein>
    <submittedName>
        <fullName evidence="4">Connector enhancer of kinase suppressor of ras 2</fullName>
    </submittedName>
</protein>
<dbReference type="InterPro" id="IPR051566">
    <property type="entry name" value="CNKSR"/>
</dbReference>
<feature type="region of interest" description="Disordered" evidence="1">
    <location>
        <begin position="747"/>
        <end position="777"/>
    </location>
</feature>
<dbReference type="GO" id="GO:0016301">
    <property type="term" value="F:kinase activity"/>
    <property type="evidence" value="ECO:0007669"/>
    <property type="project" value="UniProtKB-KW"/>
</dbReference>
<feature type="region of interest" description="Disordered" evidence="1">
    <location>
        <begin position="163"/>
        <end position="193"/>
    </location>
</feature>
<dbReference type="PANTHER" id="PTHR12844:SF21">
    <property type="entry name" value="CONNECTOR ENHANCER OF KINASE SUPPRESSOR OF RAS 2"/>
    <property type="match status" value="1"/>
</dbReference>
<organism evidence="4 5">
    <name type="scientific">Ophiophagus hannah</name>
    <name type="common">King cobra</name>
    <name type="synonym">Naja hannah</name>
    <dbReference type="NCBI Taxonomy" id="8665"/>
    <lineage>
        <taxon>Eukaryota</taxon>
        <taxon>Metazoa</taxon>
        <taxon>Chordata</taxon>
        <taxon>Craniata</taxon>
        <taxon>Vertebrata</taxon>
        <taxon>Euteleostomi</taxon>
        <taxon>Lepidosauria</taxon>
        <taxon>Squamata</taxon>
        <taxon>Bifurcata</taxon>
        <taxon>Unidentata</taxon>
        <taxon>Episquamata</taxon>
        <taxon>Toxicofera</taxon>
        <taxon>Serpentes</taxon>
        <taxon>Colubroidea</taxon>
        <taxon>Elapidae</taxon>
        <taxon>Elapinae</taxon>
        <taxon>Ophiophagus</taxon>
    </lineage>
</organism>
<feature type="non-terminal residue" evidence="4">
    <location>
        <position position="1"/>
    </location>
</feature>
<dbReference type="InterPro" id="IPR036034">
    <property type="entry name" value="PDZ_sf"/>
</dbReference>
<feature type="compositionally biased region" description="Low complexity" evidence="1">
    <location>
        <begin position="614"/>
        <end position="624"/>
    </location>
</feature>
<feature type="region of interest" description="Disordered" evidence="1">
    <location>
        <begin position="573"/>
        <end position="646"/>
    </location>
</feature>
<reference evidence="4 5" key="1">
    <citation type="journal article" date="2013" name="Proc. Natl. Acad. Sci. U.S.A.">
        <title>The king cobra genome reveals dynamic gene evolution and adaptation in the snake venom system.</title>
        <authorList>
            <person name="Vonk F.J."/>
            <person name="Casewell N.R."/>
            <person name="Henkel C.V."/>
            <person name="Heimberg A.M."/>
            <person name="Jansen H.J."/>
            <person name="McCleary R.J."/>
            <person name="Kerkkamp H.M."/>
            <person name="Vos R.A."/>
            <person name="Guerreiro I."/>
            <person name="Calvete J.J."/>
            <person name="Wuster W."/>
            <person name="Woods A.E."/>
            <person name="Logan J.M."/>
            <person name="Harrison R.A."/>
            <person name="Castoe T.A."/>
            <person name="de Koning A.P."/>
            <person name="Pollock D.D."/>
            <person name="Yandell M."/>
            <person name="Calderon D."/>
            <person name="Renjifo C."/>
            <person name="Currier R.B."/>
            <person name="Salgado D."/>
            <person name="Pla D."/>
            <person name="Sanz L."/>
            <person name="Hyder A.S."/>
            <person name="Ribeiro J.M."/>
            <person name="Arntzen J.W."/>
            <person name="van den Thillart G.E."/>
            <person name="Boetzer M."/>
            <person name="Pirovano W."/>
            <person name="Dirks R.P."/>
            <person name="Spaink H.P."/>
            <person name="Duboule D."/>
            <person name="McGlinn E."/>
            <person name="Kini R.M."/>
            <person name="Richardson M.K."/>
        </authorList>
    </citation>
    <scope>NUCLEOTIDE SEQUENCE</scope>
    <source>
        <tissue evidence="4">Blood</tissue>
    </source>
</reference>
<proteinExistence type="predicted"/>
<dbReference type="SMART" id="SM00233">
    <property type="entry name" value="PH"/>
    <property type="match status" value="1"/>
</dbReference>
<dbReference type="GO" id="GO:0009966">
    <property type="term" value="P:regulation of signal transduction"/>
    <property type="evidence" value="ECO:0007669"/>
    <property type="project" value="InterPro"/>
</dbReference>
<feature type="domain" description="PDZ" evidence="3">
    <location>
        <begin position="54"/>
        <end position="136"/>
    </location>
</feature>
<comment type="caution">
    <text evidence="4">The sequence shown here is derived from an EMBL/GenBank/DDBJ whole genome shotgun (WGS) entry which is preliminary data.</text>
</comment>
<dbReference type="PANTHER" id="PTHR12844">
    <property type="entry name" value="CONNECTOR ENCHANCER OF KINASE SUPPRESSOR OF RAS"/>
    <property type="match status" value="1"/>
</dbReference>
<feature type="region of interest" description="Disordered" evidence="1">
    <location>
        <begin position="324"/>
        <end position="354"/>
    </location>
</feature>
<dbReference type="Pfam" id="PF00169">
    <property type="entry name" value="PH"/>
    <property type="match status" value="1"/>
</dbReference>
<dbReference type="GO" id="GO:0016020">
    <property type="term" value="C:membrane"/>
    <property type="evidence" value="ECO:0007669"/>
    <property type="project" value="InterPro"/>
</dbReference>
<dbReference type="Pfam" id="PF06663">
    <property type="entry name" value="CNK2_3_dom"/>
    <property type="match status" value="1"/>
</dbReference>
<dbReference type="CDD" id="cd01260">
    <property type="entry name" value="PH_CNK_mammalian-like"/>
    <property type="match status" value="1"/>
</dbReference>
<dbReference type="InterPro" id="IPR010599">
    <property type="entry name" value="CNK2/3_dom"/>
</dbReference>
<sequence length="967" mass="110441">ISFNGQSNFIGKDCTVHETENKILHVCKTLSGVCDHIISLSSDPLVSQSAHLEVIQLANIKPSEGLGMYIKSTYDGLHVITGTTENSPADRCKKIHAGDEVIQVNHQTVVGWQLKNLVNALREDPSGVILTLKKRPQSMLTSAPALLKNMRWKPLALQPLVSRSPTSSVATPSSTVSTPTKRDSSALQDLYIPPPPAEPYIPSMISYRDEKGNLPCDDTGRHLVGKPVHKGSESPNSFLDQEYRKRFNVVEEDAILYCYEYEKGRTSSSGRRESTPTYGKLRPISMPVEYNWVGDYEEPSKIKRDNRRENSLLRYMSNEKIAQEDYMFQRNSKKDTGKKSKKKDKNNSPSHYSLLPSLQMESLRQDSMSTPGPETTLYHTFQQSSLQHKSKKKNKGLAPSKSKRRISCKDLGRGDCEGWLWKKKDAKSYFSQKWKKYWFVLKETSLYWYINEEDEKAEGFISLPEFKIDRANECRKNAFKACHPKIKSFYFAAEHQDDLNRPNYKISKELCCLDLIQMFYSFNKCPINASVMWLNRINMLAAGYAERERIKQEQVNQVSGFLSCLDYWSESDKEEVDTPSTPKQDSPPPPYDTYPRPPTMSCASPFVEPKHSRLSSTETSQSQSSHEEFRQELVGSTTDSPIRKTASQRRSWQDLIETPLTSSGLHYLQTLPLEDSVFSDSAVISPEHRRQSTLPTQKCHLQDHYGPFPLEGEQIQVLNGNGGKPRSYTLPRDSGFNYCCHSLSVSASSHQEEVPQKEQEEEEQEGKIAEENQVEETEILEDKPADSLQDLYRSLELASLSPLGDRQISTKMEYKKSFIKRCCDPIINEKLHQLRILKSTLKAREEEVAMIDKVLDNPDLTSKDFQDWKQMYLDLFLDSSQNNAAQDPVNDSDDIDVLLGSLAHTHSYIETHPFLTIQFYSKDNVKYHKSPNVSEKINLCFARDVKENMYIFAFISTLNFILAKIKR</sequence>
<dbReference type="CDD" id="cd06748">
    <property type="entry name" value="PDZ_CNK1_2_3-like"/>
    <property type="match status" value="1"/>
</dbReference>
<evidence type="ECO:0000259" key="2">
    <source>
        <dbReference type="PROSITE" id="PS50003"/>
    </source>
</evidence>
<keyword evidence="4" id="KW-0418">Kinase</keyword>
<evidence type="ECO:0000256" key="1">
    <source>
        <dbReference type="SAM" id="MobiDB-lite"/>
    </source>
</evidence>
<dbReference type="InterPro" id="IPR011993">
    <property type="entry name" value="PH-like_dom_sf"/>
</dbReference>
<accession>V8P139</accession>
<dbReference type="InterPro" id="IPR001849">
    <property type="entry name" value="PH_domain"/>
</dbReference>
<dbReference type="Proteomes" id="UP000018936">
    <property type="component" value="Unassembled WGS sequence"/>
</dbReference>
<dbReference type="AlphaFoldDB" id="V8P139"/>
<feature type="compositionally biased region" description="Low complexity" evidence="1">
    <location>
        <begin position="163"/>
        <end position="179"/>
    </location>
</feature>
<dbReference type="InterPro" id="IPR001478">
    <property type="entry name" value="PDZ"/>
</dbReference>
<keyword evidence="4" id="KW-0808">Transferase</keyword>
<feature type="region of interest" description="Disordered" evidence="1">
    <location>
        <begin position="381"/>
        <end position="404"/>
    </location>
</feature>
<feature type="non-terminal residue" evidence="4">
    <location>
        <position position="967"/>
    </location>
</feature>
<dbReference type="EMBL" id="AZIM01001263">
    <property type="protein sequence ID" value="ETE67537.1"/>
    <property type="molecule type" value="Genomic_DNA"/>
</dbReference>
<dbReference type="PROSITE" id="PS50003">
    <property type="entry name" value="PH_DOMAIN"/>
    <property type="match status" value="1"/>
</dbReference>
<evidence type="ECO:0000259" key="3">
    <source>
        <dbReference type="PROSITE" id="PS50106"/>
    </source>
</evidence>
<feature type="domain" description="PH" evidence="2">
    <location>
        <begin position="413"/>
        <end position="542"/>
    </location>
</feature>
<dbReference type="Gene3D" id="2.30.29.30">
    <property type="entry name" value="Pleckstrin-homology domain (PH domain)/Phosphotyrosine-binding domain (PTB)"/>
    <property type="match status" value="1"/>
</dbReference>
<dbReference type="SUPFAM" id="SSF50729">
    <property type="entry name" value="PH domain-like"/>
    <property type="match status" value="1"/>
</dbReference>
<dbReference type="SUPFAM" id="SSF50156">
    <property type="entry name" value="PDZ domain-like"/>
    <property type="match status" value="1"/>
</dbReference>
<evidence type="ECO:0000313" key="4">
    <source>
        <dbReference type="EMBL" id="ETE67537.1"/>
    </source>
</evidence>
<feature type="compositionally biased region" description="Pro residues" evidence="1">
    <location>
        <begin position="585"/>
        <end position="598"/>
    </location>
</feature>
<feature type="compositionally biased region" description="Basic residues" evidence="1">
    <location>
        <begin position="388"/>
        <end position="404"/>
    </location>
</feature>